<accession>A0ABU1T1R0</accession>
<keyword evidence="2" id="KW-1185">Reference proteome</keyword>
<dbReference type="Proteomes" id="UP001266099">
    <property type="component" value="Unassembled WGS sequence"/>
</dbReference>
<name>A0ABU1T1R0_9ACTO</name>
<dbReference type="EMBL" id="JAVDUJ010000001">
    <property type="protein sequence ID" value="MDR6939323.1"/>
    <property type="molecule type" value="Genomic_DNA"/>
</dbReference>
<sequence length="307" mass="33682">MSAAHDIPFLIGAYASTSGDLAWQEEYYDLLAQEPWIGGLEIPFFGDGLREDPHWFAQQMKPVYAVNVLTPIPGAMKHIGDKSWGIASPDEDGRHAGLAFLRAAVETMKEMNDLTGRQFFSFLALHTAPQEKGTREALQRSLEELAQWDLDGAKLTIEHCDAWTEEHAVEKGFLSLDDELAAIEAVGAPNIFESLNWGRDAIEGRSTDLPLEHIQQTAARGHLGGMILSGAQNQHDGQWGPWVDAHIGLHEHQPASVLTRDLGRAAFEAALESAPKYIGGKISLSSGSNPERIALLREIAELANYLN</sequence>
<reference evidence="1 2" key="1">
    <citation type="submission" date="2023-07" db="EMBL/GenBank/DDBJ databases">
        <title>Sequencing the genomes of 1000 actinobacteria strains.</title>
        <authorList>
            <person name="Klenk H.-P."/>
        </authorList>
    </citation>
    <scope>NUCLEOTIDE SEQUENCE [LARGE SCALE GENOMIC DNA]</scope>
    <source>
        <strain evidence="1 2">DSM 15539</strain>
    </source>
</reference>
<evidence type="ECO:0000313" key="2">
    <source>
        <dbReference type="Proteomes" id="UP001266099"/>
    </source>
</evidence>
<protein>
    <recommendedName>
        <fullName evidence="3">DUF4862 domain-containing protein</fullName>
    </recommendedName>
</protein>
<dbReference type="InterPro" id="IPR032344">
    <property type="entry name" value="DUF4862"/>
</dbReference>
<comment type="caution">
    <text evidence="1">The sequence shown here is derived from an EMBL/GenBank/DDBJ whole genome shotgun (WGS) entry which is preliminary data.</text>
</comment>
<proteinExistence type="predicted"/>
<dbReference type="SUPFAM" id="SSF51658">
    <property type="entry name" value="Xylose isomerase-like"/>
    <property type="match status" value="1"/>
</dbReference>
<organism evidence="1 2">
    <name type="scientific">Arcanobacterium hippocoleae</name>
    <dbReference type="NCBI Taxonomy" id="149017"/>
    <lineage>
        <taxon>Bacteria</taxon>
        <taxon>Bacillati</taxon>
        <taxon>Actinomycetota</taxon>
        <taxon>Actinomycetes</taxon>
        <taxon>Actinomycetales</taxon>
        <taxon>Actinomycetaceae</taxon>
        <taxon>Arcanobacterium</taxon>
    </lineage>
</organism>
<dbReference type="Pfam" id="PF16154">
    <property type="entry name" value="DUF4862"/>
    <property type="match status" value="1"/>
</dbReference>
<evidence type="ECO:0000313" key="1">
    <source>
        <dbReference type="EMBL" id="MDR6939323.1"/>
    </source>
</evidence>
<dbReference type="RefSeq" id="WP_309955921.1">
    <property type="nucleotide sequence ID" value="NZ_JAVDUJ010000001.1"/>
</dbReference>
<dbReference type="InterPro" id="IPR036237">
    <property type="entry name" value="Xyl_isomerase-like_sf"/>
</dbReference>
<gene>
    <name evidence="1" type="ORF">J2S36_000866</name>
</gene>
<evidence type="ECO:0008006" key="3">
    <source>
        <dbReference type="Google" id="ProtNLM"/>
    </source>
</evidence>